<feature type="modified residue" description="N6-(pyridoxal phosphate)lysine" evidence="9">
    <location>
        <position position="233"/>
    </location>
</feature>
<evidence type="ECO:0000256" key="6">
    <source>
        <dbReference type="ARBA" id="ARBA00022679"/>
    </source>
</evidence>
<evidence type="ECO:0000259" key="10">
    <source>
        <dbReference type="Pfam" id="PF00155"/>
    </source>
</evidence>
<comment type="catalytic activity">
    <reaction evidence="9">
        <text>L-histidinol phosphate + 2-oxoglutarate = 3-(imidazol-4-yl)-2-oxopropyl phosphate + L-glutamate</text>
        <dbReference type="Rhea" id="RHEA:23744"/>
        <dbReference type="ChEBI" id="CHEBI:16810"/>
        <dbReference type="ChEBI" id="CHEBI:29985"/>
        <dbReference type="ChEBI" id="CHEBI:57766"/>
        <dbReference type="ChEBI" id="CHEBI:57980"/>
        <dbReference type="EC" id="2.6.1.9"/>
    </reaction>
</comment>
<proteinExistence type="inferred from homology"/>
<dbReference type="RefSeq" id="WP_021796841.1">
    <property type="nucleotide sequence ID" value="NZ_ACVN02000088.1"/>
</dbReference>
<evidence type="ECO:0000256" key="8">
    <source>
        <dbReference type="ARBA" id="ARBA00023102"/>
    </source>
</evidence>
<evidence type="ECO:0000256" key="1">
    <source>
        <dbReference type="ARBA" id="ARBA00001933"/>
    </source>
</evidence>
<dbReference type="UniPathway" id="UPA00031">
    <property type="reaction ID" value="UER00012"/>
</dbReference>
<dbReference type="CDD" id="cd00609">
    <property type="entry name" value="AAT_like"/>
    <property type="match status" value="1"/>
</dbReference>
<sequence>MSRTARTPGPGISLAELPLRPELVGAEPYGAPQLDVPVRLNTNENPYPPSARARAHMAREVERAAGSINRYPDREALALRADLAAYLGFGLDSSNIWVANGSNEVMTHILQAFGGPGRTVLSFTPTYSMYPEYARNTHTRYVTAPRREDHTLDAELVTAAVAEHRPDVLLITTPNNPTGTLTPVKVIEEVCERVDCLVVVDEAYQEFTEVPEDSSLALLARFGRLIVTRTMSKAFALAGGRVGYLAAAPAVVDACRIVRLPYHMSAQTQAIARVALAHRGEMLAQVQALREECQGMQEWMRRAGLEVVPSQSNFILFGRFADRHGVWQEILDAGVLVREVGPEGFLRLNAGTPDEMRAFREAIGPILARPGVLVR</sequence>
<keyword evidence="4 9" id="KW-0032">Aminotransferase</keyword>
<gene>
    <name evidence="9 11" type="primary">hisC</name>
    <name evidence="11" type="ORF">HMPREF0682_2994</name>
</gene>
<dbReference type="InterPro" id="IPR015421">
    <property type="entry name" value="PyrdxlP-dep_Trfase_major"/>
</dbReference>
<dbReference type="AlphaFoldDB" id="U2SC75"/>
<dbReference type="EMBL" id="ACVN02000088">
    <property type="protein sequence ID" value="ERK60342.1"/>
    <property type="molecule type" value="Genomic_DNA"/>
</dbReference>
<evidence type="ECO:0000256" key="2">
    <source>
        <dbReference type="ARBA" id="ARBA00007970"/>
    </source>
</evidence>
<dbReference type="OrthoDB" id="9809616at2"/>
<evidence type="ECO:0000256" key="9">
    <source>
        <dbReference type="HAMAP-Rule" id="MF_01023"/>
    </source>
</evidence>
<reference evidence="11" key="1">
    <citation type="submission" date="2013-08" db="EMBL/GenBank/DDBJ databases">
        <authorList>
            <person name="Durkin A.S."/>
            <person name="Haft D.R."/>
            <person name="McCorrison J."/>
            <person name="Torralba M."/>
            <person name="Gillis M."/>
            <person name="Haft D.H."/>
            <person name="Methe B."/>
            <person name="Sutton G."/>
            <person name="Nelson K.E."/>
        </authorList>
    </citation>
    <scope>NUCLEOTIDE SEQUENCE [LARGE SCALE GENOMIC DNA]</scope>
    <source>
        <strain evidence="11">F0233</strain>
    </source>
</reference>
<evidence type="ECO:0000256" key="7">
    <source>
        <dbReference type="ARBA" id="ARBA00022898"/>
    </source>
</evidence>
<dbReference type="InterPro" id="IPR001917">
    <property type="entry name" value="Aminotrans_II_pyridoxalP_BS"/>
</dbReference>
<dbReference type="GO" id="GO:0000105">
    <property type="term" value="P:L-histidine biosynthetic process"/>
    <property type="evidence" value="ECO:0007669"/>
    <property type="project" value="UniProtKB-UniRule"/>
</dbReference>
<evidence type="ECO:0000256" key="3">
    <source>
        <dbReference type="ARBA" id="ARBA00011738"/>
    </source>
</evidence>
<comment type="cofactor">
    <cofactor evidence="1 9">
        <name>pyridoxal 5'-phosphate</name>
        <dbReference type="ChEBI" id="CHEBI:597326"/>
    </cofactor>
</comment>
<keyword evidence="8 9" id="KW-0368">Histidine biosynthesis</keyword>
<dbReference type="InterPro" id="IPR015424">
    <property type="entry name" value="PyrdxlP-dep_Trfase"/>
</dbReference>
<dbReference type="EC" id="2.6.1.9" evidence="9"/>
<dbReference type="GO" id="GO:0004400">
    <property type="term" value="F:histidinol-phosphate transaminase activity"/>
    <property type="evidence" value="ECO:0007669"/>
    <property type="project" value="UniProtKB-UniRule"/>
</dbReference>
<dbReference type="HAMAP" id="MF_01023">
    <property type="entry name" value="HisC_aminotrans_2"/>
    <property type="match status" value="1"/>
</dbReference>
<dbReference type="Gene3D" id="3.40.640.10">
    <property type="entry name" value="Type I PLP-dependent aspartate aminotransferase-like (Major domain)"/>
    <property type="match status" value="1"/>
</dbReference>
<dbReference type="InterPro" id="IPR015422">
    <property type="entry name" value="PyrdxlP-dep_Trfase_small"/>
</dbReference>
<dbReference type="Pfam" id="PF00155">
    <property type="entry name" value="Aminotran_1_2"/>
    <property type="match status" value="1"/>
</dbReference>
<dbReference type="GO" id="GO:0030170">
    <property type="term" value="F:pyridoxal phosphate binding"/>
    <property type="evidence" value="ECO:0007669"/>
    <property type="project" value="InterPro"/>
</dbReference>
<keyword evidence="7 9" id="KW-0663">Pyridoxal phosphate</keyword>
<dbReference type="PROSITE" id="PS00599">
    <property type="entry name" value="AA_TRANSFER_CLASS_2"/>
    <property type="match status" value="1"/>
</dbReference>
<dbReference type="PANTHER" id="PTHR42885:SF2">
    <property type="entry name" value="HISTIDINOL-PHOSPHATE AMINOTRANSFERASE"/>
    <property type="match status" value="1"/>
</dbReference>
<evidence type="ECO:0000313" key="12">
    <source>
        <dbReference type="Proteomes" id="UP000017052"/>
    </source>
</evidence>
<protein>
    <recommendedName>
        <fullName evidence="9">Histidinol-phosphate aminotransferase</fullName>
        <ecNumber evidence="9">2.6.1.9</ecNumber>
    </recommendedName>
    <alternativeName>
        <fullName evidence="9">Imidazole acetol-phosphate transaminase</fullName>
    </alternativeName>
</protein>
<dbReference type="Gene3D" id="3.90.1150.10">
    <property type="entry name" value="Aspartate Aminotransferase, domain 1"/>
    <property type="match status" value="1"/>
</dbReference>
<keyword evidence="6 9" id="KW-0808">Transferase</keyword>
<dbReference type="NCBIfam" id="NF002877">
    <property type="entry name" value="PRK03317.1"/>
    <property type="match status" value="1"/>
</dbReference>
<feature type="domain" description="Aminotransferase class I/classII large" evidence="10">
    <location>
        <begin position="38"/>
        <end position="363"/>
    </location>
</feature>
<dbReference type="GeneID" id="95361022"/>
<organism evidence="11 12">
    <name type="scientific">Propionibacterium acidifaciens F0233</name>
    <dbReference type="NCBI Taxonomy" id="553198"/>
    <lineage>
        <taxon>Bacteria</taxon>
        <taxon>Bacillati</taxon>
        <taxon>Actinomycetota</taxon>
        <taxon>Actinomycetes</taxon>
        <taxon>Propionibacteriales</taxon>
        <taxon>Propionibacteriaceae</taxon>
        <taxon>Propionibacterium</taxon>
    </lineage>
</organism>
<dbReference type="Proteomes" id="UP000017052">
    <property type="component" value="Unassembled WGS sequence"/>
</dbReference>
<name>U2SC75_9ACTN</name>
<comment type="subunit">
    <text evidence="3 9">Homodimer.</text>
</comment>
<keyword evidence="12" id="KW-1185">Reference proteome</keyword>
<dbReference type="SUPFAM" id="SSF53383">
    <property type="entry name" value="PLP-dependent transferases"/>
    <property type="match status" value="1"/>
</dbReference>
<dbReference type="InterPro" id="IPR005861">
    <property type="entry name" value="HisP_aminotrans"/>
</dbReference>
<comment type="caution">
    <text evidence="11">The sequence shown here is derived from an EMBL/GenBank/DDBJ whole genome shotgun (WGS) entry which is preliminary data.</text>
</comment>
<dbReference type="InterPro" id="IPR004839">
    <property type="entry name" value="Aminotransferase_I/II_large"/>
</dbReference>
<dbReference type="NCBIfam" id="TIGR01141">
    <property type="entry name" value="hisC"/>
    <property type="match status" value="1"/>
</dbReference>
<comment type="similarity">
    <text evidence="2 9">Belongs to the class-II pyridoxal-phosphate-dependent aminotransferase family. Histidinol-phosphate aminotransferase subfamily.</text>
</comment>
<keyword evidence="5 9" id="KW-0028">Amino-acid biosynthesis</keyword>
<evidence type="ECO:0000313" key="11">
    <source>
        <dbReference type="EMBL" id="ERK60342.1"/>
    </source>
</evidence>
<dbReference type="PANTHER" id="PTHR42885">
    <property type="entry name" value="HISTIDINOL-PHOSPHATE AMINOTRANSFERASE-RELATED"/>
    <property type="match status" value="1"/>
</dbReference>
<evidence type="ECO:0000256" key="5">
    <source>
        <dbReference type="ARBA" id="ARBA00022605"/>
    </source>
</evidence>
<evidence type="ECO:0000256" key="4">
    <source>
        <dbReference type="ARBA" id="ARBA00022576"/>
    </source>
</evidence>
<comment type="pathway">
    <text evidence="9">Amino-acid biosynthesis; L-histidine biosynthesis; L-histidine from 5-phospho-alpha-D-ribose 1-diphosphate: step 7/9.</text>
</comment>
<accession>U2SC75</accession>